<gene>
    <name evidence="1" type="ORF">ACOF00016_LOCUS81</name>
</gene>
<reference evidence="1" key="1">
    <citation type="submission" date="2021-01" db="EMBL/GenBank/DDBJ databases">
        <authorList>
            <person name="Corre E."/>
            <person name="Pelletier E."/>
            <person name="Niang G."/>
            <person name="Scheremetjew M."/>
            <person name="Finn R."/>
            <person name="Kale V."/>
            <person name="Holt S."/>
            <person name="Cochrane G."/>
            <person name="Meng A."/>
            <person name="Brown T."/>
            <person name="Cohen L."/>
        </authorList>
    </citation>
    <scope>NUCLEOTIDE SEQUENCE</scope>
    <source>
        <strain evidence="1">CCMP127</strain>
    </source>
</reference>
<dbReference type="AlphaFoldDB" id="A0A7S3KVK1"/>
<proteinExistence type="predicted"/>
<dbReference type="EMBL" id="HBIM01000096">
    <property type="protein sequence ID" value="CAE0401689.1"/>
    <property type="molecule type" value="Transcribed_RNA"/>
</dbReference>
<accession>A0A7S3KVK1</accession>
<evidence type="ECO:0000313" key="1">
    <source>
        <dbReference type="EMBL" id="CAE0401689.1"/>
    </source>
</evidence>
<organism evidence="1">
    <name type="scientific">Amphora coffeiformis</name>
    <dbReference type="NCBI Taxonomy" id="265554"/>
    <lineage>
        <taxon>Eukaryota</taxon>
        <taxon>Sar</taxon>
        <taxon>Stramenopiles</taxon>
        <taxon>Ochrophyta</taxon>
        <taxon>Bacillariophyta</taxon>
        <taxon>Bacillariophyceae</taxon>
        <taxon>Bacillariophycidae</taxon>
        <taxon>Thalassiophysales</taxon>
        <taxon>Catenulaceae</taxon>
        <taxon>Amphora</taxon>
    </lineage>
</organism>
<sequence length="498" mass="55569">MDQLSKGTVVYSLEDAAKQLSGQQHQQKRPDSPVDILAIVSDRFDLTWAKGKECLRIVDFSRSAFITVKIVDQEPVKIGNIIRFNRVGLEYDRGFPKAASLASVNWERLPRFCHRWNDLDTGPEWMCLGHVSHLDGSVIQKRPIQLIPESMATNEAQLSRLVEWYLHSDEFKDRSPLLSQLPHCRRSIEELISFVGSSGDIVAKVEQVVDPPIKWTSPASSRKRRRGTASTSMGFAILSDTKRPSHSRHLATLLDPQKRFLGNLRNANDSNRAVLIARVVSMKANQLESRPNTLNVEDVVLVLTKESCVTLLSSSDASVNDCDQEDWQNDDGHNNSTTPFSLTGTQATVVAGPQSIQLEAHIVDIEVQDGAAYSNNGLEPMRSRNCAATMTAVFDLLWCISPATTNTMVWFRLVLSGTQTMGNMNVRASHLILWELCGGKHVVASSRSNNNKESSNVLRNKAKALLESILQQRAALRWELKRNGAGDWDVTKVSLDRF</sequence>
<name>A0A7S3KVK1_9STRA</name>
<protein>
    <submittedName>
        <fullName evidence="1">Uncharacterized protein</fullName>
    </submittedName>
</protein>